<dbReference type="EMBL" id="LCDF01000001">
    <property type="protein sequence ID" value="KKS48973.1"/>
    <property type="molecule type" value="Genomic_DNA"/>
</dbReference>
<evidence type="ECO:0000313" key="2">
    <source>
        <dbReference type="EMBL" id="KKS48973.1"/>
    </source>
</evidence>
<reference evidence="2" key="1">
    <citation type="journal article" date="2015" name="Nature">
        <title>rRNA introns, odd ribosomes, and small enigmatic genomes across a large radiation of phyla.</title>
        <authorList>
            <person name="Brown C.T."/>
            <person name="Hug L.A."/>
            <person name="Thomas B.C."/>
            <person name="Sharon I."/>
            <person name="Castelle C.J."/>
            <person name="Singh A."/>
            <person name="Wilkins M.J."/>
            <person name="Williams K.H."/>
            <person name="Banfield J.F."/>
        </authorList>
    </citation>
    <scope>NUCLEOTIDE SEQUENCE [LARGE SCALE GENOMIC DNA]</scope>
</reference>
<protein>
    <submittedName>
        <fullName evidence="2">Uncharacterized protein</fullName>
    </submittedName>
</protein>
<accession>A0A0G1CHC2</accession>
<dbReference type="STRING" id="1618659.UV11_C0001G0068"/>
<organism evidence="2 3">
    <name type="scientific">Candidatus Giovannonibacteria bacterium GW2011_GWF2_42_19</name>
    <dbReference type="NCBI Taxonomy" id="1618659"/>
    <lineage>
        <taxon>Bacteria</taxon>
        <taxon>Candidatus Giovannoniibacteriota</taxon>
    </lineage>
</organism>
<proteinExistence type="predicted"/>
<name>A0A0G1CHC2_9BACT</name>
<keyword evidence="1" id="KW-1133">Transmembrane helix</keyword>
<dbReference type="Proteomes" id="UP000034036">
    <property type="component" value="Unassembled WGS sequence"/>
</dbReference>
<sequence length="81" mass="8854">MKKFARSLLAISAFTVILIGMAFSQSDTGTETSKITTLTGVLLLVFAIANGVRHHKWAGRPKKTRIGGVHGTFATVWRRLL</sequence>
<keyword evidence="1" id="KW-0812">Transmembrane</keyword>
<dbReference type="AlphaFoldDB" id="A0A0G1CHC2"/>
<evidence type="ECO:0000313" key="3">
    <source>
        <dbReference type="Proteomes" id="UP000034036"/>
    </source>
</evidence>
<keyword evidence="1" id="KW-0472">Membrane</keyword>
<comment type="caution">
    <text evidence="2">The sequence shown here is derived from an EMBL/GenBank/DDBJ whole genome shotgun (WGS) entry which is preliminary data.</text>
</comment>
<gene>
    <name evidence="2" type="ORF">UV11_C0001G0068</name>
</gene>
<feature type="transmembrane region" description="Helical" evidence="1">
    <location>
        <begin position="34"/>
        <end position="52"/>
    </location>
</feature>
<evidence type="ECO:0000256" key="1">
    <source>
        <dbReference type="SAM" id="Phobius"/>
    </source>
</evidence>